<dbReference type="Gramene" id="KZN08496">
    <property type="protein sequence ID" value="KZN08496"/>
    <property type="gene ID" value="DCAR_001042"/>
</dbReference>
<accession>A0A162A5G2</accession>
<name>A0A162A5G2_DAUCS</name>
<feature type="compositionally biased region" description="Basic residues" evidence="1">
    <location>
        <begin position="1"/>
        <end position="11"/>
    </location>
</feature>
<proteinExistence type="predicted"/>
<protein>
    <submittedName>
        <fullName evidence="2">Uncharacterized protein</fullName>
    </submittedName>
</protein>
<keyword evidence="3" id="KW-1185">Reference proteome</keyword>
<sequence>MVVSQRRQRGKGKTELRTGGVESSGIEGWCMGVCCCGGDTPAGAAAADLRGGLLSSRRRSL</sequence>
<organism evidence="2 3">
    <name type="scientific">Daucus carota subsp. sativus</name>
    <name type="common">Carrot</name>
    <dbReference type="NCBI Taxonomy" id="79200"/>
    <lineage>
        <taxon>Eukaryota</taxon>
        <taxon>Viridiplantae</taxon>
        <taxon>Streptophyta</taxon>
        <taxon>Embryophyta</taxon>
        <taxon>Tracheophyta</taxon>
        <taxon>Spermatophyta</taxon>
        <taxon>Magnoliopsida</taxon>
        <taxon>eudicotyledons</taxon>
        <taxon>Gunneridae</taxon>
        <taxon>Pentapetalae</taxon>
        <taxon>asterids</taxon>
        <taxon>campanulids</taxon>
        <taxon>Apiales</taxon>
        <taxon>Apiaceae</taxon>
        <taxon>Apioideae</taxon>
        <taxon>Scandiceae</taxon>
        <taxon>Daucinae</taxon>
        <taxon>Daucus</taxon>
        <taxon>Daucus sect. Daucus</taxon>
    </lineage>
</organism>
<evidence type="ECO:0000313" key="3">
    <source>
        <dbReference type="Proteomes" id="UP000077755"/>
    </source>
</evidence>
<gene>
    <name evidence="2" type="ORF">DCAR_0101039</name>
</gene>
<dbReference type="Proteomes" id="UP000077755">
    <property type="component" value="Chromosome 1"/>
</dbReference>
<reference evidence="2" key="2">
    <citation type="submission" date="2022-03" db="EMBL/GenBank/DDBJ databases">
        <title>Draft title - Genomic analysis of global carrot germplasm unveils the trajectory of domestication and the origin of high carotenoid orange carrot.</title>
        <authorList>
            <person name="Iorizzo M."/>
            <person name="Ellison S."/>
            <person name="Senalik D."/>
            <person name="Macko-Podgorni A."/>
            <person name="Grzebelus D."/>
            <person name="Bostan H."/>
            <person name="Rolling W."/>
            <person name="Curaba J."/>
            <person name="Simon P."/>
        </authorList>
    </citation>
    <scope>NUCLEOTIDE SEQUENCE</scope>
    <source>
        <tissue evidence="2">Leaf</tissue>
    </source>
</reference>
<evidence type="ECO:0000256" key="1">
    <source>
        <dbReference type="SAM" id="MobiDB-lite"/>
    </source>
</evidence>
<evidence type="ECO:0000313" key="2">
    <source>
        <dbReference type="EMBL" id="WOG81883.1"/>
    </source>
</evidence>
<dbReference type="AlphaFoldDB" id="A0A162A5G2"/>
<reference evidence="2" key="1">
    <citation type="journal article" date="2016" name="Nat. Genet.">
        <title>A high-quality carrot genome assembly provides new insights into carotenoid accumulation and asterid genome evolution.</title>
        <authorList>
            <person name="Iorizzo M."/>
            <person name="Ellison S."/>
            <person name="Senalik D."/>
            <person name="Zeng P."/>
            <person name="Satapoomin P."/>
            <person name="Huang J."/>
            <person name="Bowman M."/>
            <person name="Iovene M."/>
            <person name="Sanseverino W."/>
            <person name="Cavagnaro P."/>
            <person name="Yildiz M."/>
            <person name="Macko-Podgorni A."/>
            <person name="Moranska E."/>
            <person name="Grzebelus E."/>
            <person name="Grzebelus D."/>
            <person name="Ashrafi H."/>
            <person name="Zheng Z."/>
            <person name="Cheng S."/>
            <person name="Spooner D."/>
            <person name="Van Deynze A."/>
            <person name="Simon P."/>
        </authorList>
    </citation>
    <scope>NUCLEOTIDE SEQUENCE</scope>
    <source>
        <tissue evidence="2">Leaf</tissue>
    </source>
</reference>
<dbReference type="EMBL" id="CP093343">
    <property type="protein sequence ID" value="WOG81883.1"/>
    <property type="molecule type" value="Genomic_DNA"/>
</dbReference>
<feature type="region of interest" description="Disordered" evidence="1">
    <location>
        <begin position="1"/>
        <end position="21"/>
    </location>
</feature>